<dbReference type="Proteomes" id="UP000717696">
    <property type="component" value="Unassembled WGS sequence"/>
</dbReference>
<gene>
    <name evidence="1" type="ORF">B0J13DRAFT_550230</name>
</gene>
<dbReference type="OrthoDB" id="5240432at2759"/>
<keyword evidence="2" id="KW-1185">Reference proteome</keyword>
<accession>A0A9P9JAJ7</accession>
<evidence type="ECO:0000313" key="2">
    <source>
        <dbReference type="Proteomes" id="UP000717696"/>
    </source>
</evidence>
<reference evidence="1" key="1">
    <citation type="journal article" date="2021" name="Nat. Commun.">
        <title>Genetic determinants of endophytism in the Arabidopsis root mycobiome.</title>
        <authorList>
            <person name="Mesny F."/>
            <person name="Miyauchi S."/>
            <person name="Thiergart T."/>
            <person name="Pickel B."/>
            <person name="Atanasova L."/>
            <person name="Karlsson M."/>
            <person name="Huettel B."/>
            <person name="Barry K.W."/>
            <person name="Haridas S."/>
            <person name="Chen C."/>
            <person name="Bauer D."/>
            <person name="Andreopoulos W."/>
            <person name="Pangilinan J."/>
            <person name="LaButti K."/>
            <person name="Riley R."/>
            <person name="Lipzen A."/>
            <person name="Clum A."/>
            <person name="Drula E."/>
            <person name="Henrissat B."/>
            <person name="Kohler A."/>
            <person name="Grigoriev I.V."/>
            <person name="Martin F.M."/>
            <person name="Hacquard S."/>
        </authorList>
    </citation>
    <scope>NUCLEOTIDE SEQUENCE</scope>
    <source>
        <strain evidence="1">MPI-CAGE-AT-0021</strain>
    </source>
</reference>
<dbReference type="EMBL" id="JAGMUU010000006">
    <property type="protein sequence ID" value="KAH7150471.1"/>
    <property type="molecule type" value="Genomic_DNA"/>
</dbReference>
<proteinExistence type="predicted"/>
<name>A0A9P9JAJ7_9HYPO</name>
<comment type="caution">
    <text evidence="1">The sequence shown here is derived from an EMBL/GenBank/DDBJ whole genome shotgun (WGS) entry which is preliminary data.</text>
</comment>
<dbReference type="AlphaFoldDB" id="A0A9P9JAJ7"/>
<evidence type="ECO:0000313" key="1">
    <source>
        <dbReference type="EMBL" id="KAH7150471.1"/>
    </source>
</evidence>
<protein>
    <submittedName>
        <fullName evidence="1">Uncharacterized protein</fullName>
    </submittedName>
</protein>
<organism evidence="1 2">
    <name type="scientific">Dactylonectria estremocensis</name>
    <dbReference type="NCBI Taxonomy" id="1079267"/>
    <lineage>
        <taxon>Eukaryota</taxon>
        <taxon>Fungi</taxon>
        <taxon>Dikarya</taxon>
        <taxon>Ascomycota</taxon>
        <taxon>Pezizomycotina</taxon>
        <taxon>Sordariomycetes</taxon>
        <taxon>Hypocreomycetidae</taxon>
        <taxon>Hypocreales</taxon>
        <taxon>Nectriaceae</taxon>
        <taxon>Dactylonectria</taxon>
    </lineage>
</organism>
<sequence>MQLWQVESGECTQEIWNAGFCNIRFDANDSTLLTEVGTISLQGPAFSGGNTGIPLAECVSGFGISLDGSWIMWQNRELFRIPREYFPLSSKIIGSTVIPGCSSGRVIIMSFANLEIVER</sequence>